<dbReference type="EMBL" id="CP009526">
    <property type="protein sequence ID" value="AKB50538.1"/>
    <property type="molecule type" value="Genomic_DNA"/>
</dbReference>
<dbReference type="PATRIC" id="fig|1434109.4.peg.1614"/>
<reference evidence="1 2" key="1">
    <citation type="submission" date="2014-07" db="EMBL/GenBank/DDBJ databases">
        <title>Methanogenic archaea and the global carbon cycle.</title>
        <authorList>
            <person name="Henriksen J.R."/>
            <person name="Luke J."/>
            <person name="Reinhart S."/>
            <person name="Benedict M.N."/>
            <person name="Youngblut N.D."/>
            <person name="Metcalf M.E."/>
            <person name="Whitaker R.J."/>
            <person name="Metcalf W.W."/>
        </authorList>
    </citation>
    <scope>NUCLEOTIDE SEQUENCE [LARGE SCALE GENOMIC DNA]</scope>
    <source>
        <strain evidence="1 2">Wiesmoor</strain>
    </source>
</reference>
<dbReference type="HOGENOM" id="CLU_2581385_0_0_2"/>
<sequence>MKYITLSNFVPSLKDSNLYFRKVQLRESEMKTTGFSDQETDTLTKEAKYNKKNSVLSGYLSQRWEMERTATTVEAQICDK</sequence>
<proteinExistence type="predicted"/>
<accession>A0A0E3QKA9</accession>
<organism evidence="1 2">
    <name type="scientific">Methanosarcina barkeri str. Wiesmoor</name>
    <dbReference type="NCBI Taxonomy" id="1434109"/>
    <lineage>
        <taxon>Archaea</taxon>
        <taxon>Methanobacteriati</taxon>
        <taxon>Methanobacteriota</taxon>
        <taxon>Stenosarchaea group</taxon>
        <taxon>Methanomicrobia</taxon>
        <taxon>Methanosarcinales</taxon>
        <taxon>Methanosarcinaceae</taxon>
        <taxon>Methanosarcina</taxon>
    </lineage>
</organism>
<dbReference type="Proteomes" id="UP000033038">
    <property type="component" value="Chromosome"/>
</dbReference>
<evidence type="ECO:0000313" key="1">
    <source>
        <dbReference type="EMBL" id="AKB50538.1"/>
    </source>
</evidence>
<dbReference type="AlphaFoldDB" id="A0A0E3QKA9"/>
<name>A0A0E3QKA9_METBA</name>
<gene>
    <name evidence="1" type="ORF">MSBRW_1285</name>
</gene>
<evidence type="ECO:0000313" key="2">
    <source>
        <dbReference type="Proteomes" id="UP000033038"/>
    </source>
</evidence>
<dbReference type="KEGG" id="mbw:MSBRW_1285"/>
<protein>
    <submittedName>
        <fullName evidence="1">Uncharacterized protein</fullName>
    </submittedName>
</protein>